<protein>
    <submittedName>
        <fullName evidence="3">Type II toxin-antitoxin system Phd/YefM family antitoxin</fullName>
    </submittedName>
</protein>
<gene>
    <name evidence="3" type="ORF">IOE58_06970</name>
</gene>
<comment type="similarity">
    <text evidence="1">Belongs to the phD/YefM antitoxin family.</text>
</comment>
<dbReference type="SUPFAM" id="SSF143120">
    <property type="entry name" value="YefM-like"/>
    <property type="match status" value="1"/>
</dbReference>
<evidence type="ECO:0000313" key="4">
    <source>
        <dbReference type="Proteomes" id="UP000644727"/>
    </source>
</evidence>
<dbReference type="EMBL" id="JADEYR010000005">
    <property type="protein sequence ID" value="MBE9403938.1"/>
    <property type="molecule type" value="Genomic_DNA"/>
</dbReference>
<name>A0ABR9W1D0_9MICO</name>
<evidence type="ECO:0000313" key="3">
    <source>
        <dbReference type="EMBL" id="MBE9403938.1"/>
    </source>
</evidence>
<dbReference type="Proteomes" id="UP000644727">
    <property type="component" value="Unassembled WGS sequence"/>
</dbReference>
<proteinExistence type="inferred from homology"/>
<dbReference type="InterPro" id="IPR036165">
    <property type="entry name" value="YefM-like_sf"/>
</dbReference>
<evidence type="ECO:0000256" key="2">
    <source>
        <dbReference type="SAM" id="MobiDB-lite"/>
    </source>
</evidence>
<accession>A0ABR9W1D0</accession>
<comment type="caution">
    <text evidence="3">The sequence shown here is derived from an EMBL/GenBank/DDBJ whole genome shotgun (WGS) entry which is preliminary data.</text>
</comment>
<dbReference type="Gene3D" id="3.40.1620.10">
    <property type="entry name" value="YefM-like domain"/>
    <property type="match status" value="1"/>
</dbReference>
<feature type="region of interest" description="Disordered" evidence="2">
    <location>
        <begin position="1"/>
        <end position="26"/>
    </location>
</feature>
<keyword evidence="4" id="KW-1185">Reference proteome</keyword>
<organism evidence="3 4">
    <name type="scientific">Brachybacterium epidermidis</name>
    <dbReference type="NCBI Taxonomy" id="2781983"/>
    <lineage>
        <taxon>Bacteria</taxon>
        <taxon>Bacillati</taxon>
        <taxon>Actinomycetota</taxon>
        <taxon>Actinomycetes</taxon>
        <taxon>Micrococcales</taxon>
        <taxon>Dermabacteraceae</taxon>
        <taxon>Brachybacterium</taxon>
    </lineage>
</organism>
<evidence type="ECO:0000256" key="1">
    <source>
        <dbReference type="ARBA" id="ARBA00009981"/>
    </source>
</evidence>
<sequence>MRVQGGAVQKGATESSGATADHDAPRVVKVQDAKTQLSALLREVESGAEVTIARGDRQVARLAPLRSDLEARPFGFISYTLPESFFDELPEDELTAWEA</sequence>
<reference evidence="3 4" key="1">
    <citation type="submission" date="2020-10" db="EMBL/GenBank/DDBJ databases">
        <title>Draft genome and description of Brachybacterium epidermidis sp nov.</title>
        <authorList>
            <person name="Boxberger M."/>
            <person name="La Scola B."/>
        </authorList>
    </citation>
    <scope>NUCLEOTIDE SEQUENCE [LARGE SCALE GENOMIC DNA]</scope>
    <source>
        <strain evidence="3 4">Marseille-Q2903</strain>
    </source>
</reference>